<evidence type="ECO:0000313" key="2">
    <source>
        <dbReference type="EMBL" id="GMF30627.1"/>
    </source>
</evidence>
<dbReference type="OrthoDB" id="118307at2759"/>
<dbReference type="EMBL" id="BSXW01000852">
    <property type="protein sequence ID" value="GMF30627.1"/>
    <property type="molecule type" value="Genomic_DNA"/>
</dbReference>
<protein>
    <submittedName>
        <fullName evidence="2">Unnamed protein product</fullName>
    </submittedName>
</protein>
<feature type="compositionally biased region" description="Polar residues" evidence="1">
    <location>
        <begin position="1"/>
        <end position="11"/>
    </location>
</feature>
<evidence type="ECO:0000256" key="1">
    <source>
        <dbReference type="SAM" id="MobiDB-lite"/>
    </source>
</evidence>
<name>A0A9W6UE27_9STRA</name>
<dbReference type="Proteomes" id="UP001165083">
    <property type="component" value="Unassembled WGS sequence"/>
</dbReference>
<accession>A0A9W6UE27</accession>
<evidence type="ECO:0000313" key="3">
    <source>
        <dbReference type="Proteomes" id="UP001165083"/>
    </source>
</evidence>
<reference evidence="2" key="1">
    <citation type="submission" date="2023-04" db="EMBL/GenBank/DDBJ databases">
        <title>Phytophthora lilii NBRC 32176.</title>
        <authorList>
            <person name="Ichikawa N."/>
            <person name="Sato H."/>
            <person name="Tonouchi N."/>
        </authorList>
    </citation>
    <scope>NUCLEOTIDE SEQUENCE</scope>
    <source>
        <strain evidence="2">NBRC 32176</strain>
    </source>
</reference>
<proteinExistence type="predicted"/>
<keyword evidence="3" id="KW-1185">Reference proteome</keyword>
<feature type="region of interest" description="Disordered" evidence="1">
    <location>
        <begin position="1"/>
        <end position="22"/>
    </location>
</feature>
<comment type="caution">
    <text evidence="2">The sequence shown here is derived from an EMBL/GenBank/DDBJ whole genome shotgun (WGS) entry which is preliminary data.</text>
</comment>
<organism evidence="2 3">
    <name type="scientific">Phytophthora lilii</name>
    <dbReference type="NCBI Taxonomy" id="2077276"/>
    <lineage>
        <taxon>Eukaryota</taxon>
        <taxon>Sar</taxon>
        <taxon>Stramenopiles</taxon>
        <taxon>Oomycota</taxon>
        <taxon>Peronosporomycetes</taxon>
        <taxon>Peronosporales</taxon>
        <taxon>Peronosporaceae</taxon>
        <taxon>Phytophthora</taxon>
    </lineage>
</organism>
<gene>
    <name evidence="2" type="ORF">Plil01_001308700</name>
</gene>
<sequence>MIGGHSQNFTCPNKRPSHEFQDEDPGRYCCPYRSPDARVSTRRQLMCILSLLNSAIRHGAFRQCAGISNDRYESTGFLTADFTQKASTASGGSILPDRKGNQKCCNVPDTRQGDLIAHARD</sequence>
<dbReference type="AlphaFoldDB" id="A0A9W6UE27"/>